<feature type="domain" description="Methyl-accepting transducer" evidence="7">
    <location>
        <begin position="468"/>
        <end position="704"/>
    </location>
</feature>
<comment type="similarity">
    <text evidence="2">Belongs to the methyl-accepting chemotaxis (MCP) protein family.</text>
</comment>
<dbReference type="SUPFAM" id="SSF58104">
    <property type="entry name" value="Methyl-accepting chemotaxis protein (MCP) signaling domain"/>
    <property type="match status" value="1"/>
</dbReference>
<keyword evidence="6" id="KW-1133">Transmembrane helix</keyword>
<gene>
    <name evidence="9" type="ORF">ACFQQG_06675</name>
</gene>
<evidence type="ECO:0000313" key="10">
    <source>
        <dbReference type="Proteomes" id="UP001596445"/>
    </source>
</evidence>
<evidence type="ECO:0000256" key="2">
    <source>
        <dbReference type="ARBA" id="ARBA00029447"/>
    </source>
</evidence>
<feature type="transmembrane region" description="Helical" evidence="6">
    <location>
        <begin position="289"/>
        <end position="315"/>
    </location>
</feature>
<evidence type="ECO:0000259" key="7">
    <source>
        <dbReference type="PROSITE" id="PS50111"/>
    </source>
</evidence>
<keyword evidence="6" id="KW-0812">Transmembrane</keyword>
<reference evidence="9 10" key="1">
    <citation type="journal article" date="2019" name="Int. J. Syst. Evol. Microbiol.">
        <title>The Global Catalogue of Microorganisms (GCM) 10K type strain sequencing project: providing services to taxonomists for standard genome sequencing and annotation.</title>
        <authorList>
            <consortium name="The Broad Institute Genomics Platform"/>
            <consortium name="The Broad Institute Genome Sequencing Center for Infectious Disease"/>
            <person name="Wu L."/>
            <person name="Ma J."/>
        </authorList>
    </citation>
    <scope>NUCLEOTIDE SEQUENCE [LARGE SCALE GENOMIC DNA]</scope>
    <source>
        <strain evidence="9 10">JCM 30072</strain>
    </source>
</reference>
<dbReference type="CDD" id="cd11386">
    <property type="entry name" value="MCP_signal"/>
    <property type="match status" value="1"/>
</dbReference>
<dbReference type="EMBL" id="JBHSZI010000001">
    <property type="protein sequence ID" value="MFC7057909.1"/>
    <property type="molecule type" value="Genomic_DNA"/>
</dbReference>
<feature type="domain" description="HAMP" evidence="8">
    <location>
        <begin position="406"/>
        <end position="449"/>
    </location>
</feature>
<dbReference type="GO" id="GO:0007165">
    <property type="term" value="P:signal transduction"/>
    <property type="evidence" value="ECO:0007669"/>
    <property type="project" value="UniProtKB-KW"/>
</dbReference>
<protein>
    <submittedName>
        <fullName evidence="9">Methyl-accepting chemotaxis protein</fullName>
    </submittedName>
</protein>
<dbReference type="RefSeq" id="WP_267163713.1">
    <property type="nucleotide sequence ID" value="NZ_CP112972.1"/>
</dbReference>
<dbReference type="PRINTS" id="PR00260">
    <property type="entry name" value="CHEMTRNSDUCR"/>
</dbReference>
<dbReference type="Pfam" id="PF00015">
    <property type="entry name" value="MCPsignal"/>
    <property type="match status" value="1"/>
</dbReference>
<dbReference type="AlphaFoldDB" id="A0ABD5W2S8"/>
<dbReference type="SMART" id="SM00283">
    <property type="entry name" value="MA"/>
    <property type="match status" value="1"/>
</dbReference>
<sequence length="770" mass="82828">MAKKASSILPSFVQGSYAVQLTVALSFAILVMVAFGAVISVQASNTLEDTVEEDMVGLADSQAGELDSWLLSTQRSVRAASDSPALDTDDTATVSEELQRWVENEQVSEHVAAVHYLNTETMTFEASSNEQFVGLNPGEQGAPFAEDPPSFDGPSDTHVSEPFSVPLADHPIIAVLSPVSGQDNRVLVYMTDLQAKSDSVSAARQNSSTTVINQDGVYVTHPDGDRILEESNIDSEQYSGVTADQTRFVDDGGEQLLTFKGLDTVDWTVVVETERSSAFGLAEQINSNLIGLILFAVINLGLVGVTVGTNTITSLRRLTDRAQKMGDGDLDVDLSTARDDEFGVLYRSFDNMRSSLQEKITEAEQAQEDAEQARQDAEQARKEAVEESEQMQQINDELEAKAKGYRRVLGEVASGDLTQRVNPESDHEAMSSVGEELNTTLDALEEILSTTKSFAREVLEASDSAGENAERVDTASREVRDSIGEIFEGASEQNERLQDAASDMEELSAIAEQVASSAQQVAGTSQSAAEVGETGREAAQEAVEEMSAIDEETDETVQEINALASELEEIGEIVDLITDIVEQTNMLALNASIEAARADAGGDGFAVVADEIKNLAEETRDAAQDIEDRIERIQSQTDETVDTIEATSHRITAGTETVGEAIDALERIVEYTEEVDVGIQEIDDATEQQARTSQNVMNVIDDLTDISQETAREADTVADAAEQQADKIGEVSSSASQLRENAAALDDLLDQFTVSADRQPEAAASTGGDD</sequence>
<comment type="caution">
    <text evidence="9">The sequence shown here is derived from an EMBL/GenBank/DDBJ whole genome shotgun (WGS) entry which is preliminary data.</text>
</comment>
<keyword evidence="6" id="KW-0472">Membrane</keyword>
<feature type="region of interest" description="Disordered" evidence="5">
    <location>
        <begin position="362"/>
        <end position="392"/>
    </location>
</feature>
<dbReference type="PROSITE" id="PS50111">
    <property type="entry name" value="CHEMOTAXIS_TRANSDUC_2"/>
    <property type="match status" value="1"/>
</dbReference>
<feature type="domain" description="HAMP" evidence="8">
    <location>
        <begin position="309"/>
        <end position="361"/>
    </location>
</feature>
<dbReference type="PANTHER" id="PTHR32089:SF112">
    <property type="entry name" value="LYSOZYME-LIKE PROTEIN-RELATED"/>
    <property type="match status" value="1"/>
</dbReference>
<proteinExistence type="inferred from homology"/>
<dbReference type="Proteomes" id="UP001596445">
    <property type="component" value="Unassembled WGS sequence"/>
</dbReference>
<evidence type="ECO:0000256" key="6">
    <source>
        <dbReference type="SAM" id="Phobius"/>
    </source>
</evidence>
<organism evidence="9 10">
    <name type="scientific">Halovenus salina</name>
    <dbReference type="NCBI Taxonomy" id="1510225"/>
    <lineage>
        <taxon>Archaea</taxon>
        <taxon>Methanobacteriati</taxon>
        <taxon>Methanobacteriota</taxon>
        <taxon>Stenosarchaea group</taxon>
        <taxon>Halobacteria</taxon>
        <taxon>Halobacteriales</taxon>
        <taxon>Haloarculaceae</taxon>
        <taxon>Halovenus</taxon>
    </lineage>
</organism>
<evidence type="ECO:0000259" key="8">
    <source>
        <dbReference type="PROSITE" id="PS50885"/>
    </source>
</evidence>
<dbReference type="InterPro" id="IPR003660">
    <property type="entry name" value="HAMP_dom"/>
</dbReference>
<evidence type="ECO:0000256" key="5">
    <source>
        <dbReference type="SAM" id="MobiDB-lite"/>
    </source>
</evidence>
<dbReference type="InterPro" id="IPR004089">
    <property type="entry name" value="MCPsignal_dom"/>
</dbReference>
<dbReference type="SMART" id="SM00304">
    <property type="entry name" value="HAMP"/>
    <property type="match status" value="2"/>
</dbReference>
<feature type="coiled-coil region" evidence="4">
    <location>
        <begin position="609"/>
        <end position="636"/>
    </location>
</feature>
<dbReference type="GeneID" id="76629854"/>
<dbReference type="CDD" id="cd06225">
    <property type="entry name" value="HAMP"/>
    <property type="match status" value="1"/>
</dbReference>
<dbReference type="InterPro" id="IPR004090">
    <property type="entry name" value="Chemotax_Me-accpt_rcpt"/>
</dbReference>
<evidence type="ECO:0000313" key="9">
    <source>
        <dbReference type="EMBL" id="MFC7057909.1"/>
    </source>
</evidence>
<feature type="transmembrane region" description="Helical" evidence="6">
    <location>
        <begin position="21"/>
        <end position="41"/>
    </location>
</feature>
<keyword evidence="1 3" id="KW-0807">Transducer</keyword>
<dbReference type="PROSITE" id="PS50885">
    <property type="entry name" value="HAMP"/>
    <property type="match status" value="2"/>
</dbReference>
<dbReference type="Pfam" id="PF00672">
    <property type="entry name" value="HAMP"/>
    <property type="match status" value="1"/>
</dbReference>
<evidence type="ECO:0000256" key="3">
    <source>
        <dbReference type="PROSITE-ProRule" id="PRU00284"/>
    </source>
</evidence>
<dbReference type="Gene3D" id="3.30.450.20">
    <property type="entry name" value="PAS domain"/>
    <property type="match status" value="1"/>
</dbReference>
<evidence type="ECO:0000256" key="1">
    <source>
        <dbReference type="ARBA" id="ARBA00023224"/>
    </source>
</evidence>
<evidence type="ECO:0000256" key="4">
    <source>
        <dbReference type="SAM" id="Coils"/>
    </source>
</evidence>
<keyword evidence="10" id="KW-1185">Reference proteome</keyword>
<feature type="compositionally biased region" description="Basic and acidic residues" evidence="5">
    <location>
        <begin position="371"/>
        <end position="385"/>
    </location>
</feature>
<dbReference type="Gene3D" id="1.10.287.950">
    <property type="entry name" value="Methyl-accepting chemotaxis protein"/>
    <property type="match status" value="1"/>
</dbReference>
<dbReference type="Gene3D" id="6.10.250.1910">
    <property type="match status" value="1"/>
</dbReference>
<keyword evidence="4" id="KW-0175">Coiled coil</keyword>
<accession>A0ABD5W2S8</accession>
<name>A0ABD5W2S8_9EURY</name>
<dbReference type="PANTHER" id="PTHR32089">
    <property type="entry name" value="METHYL-ACCEPTING CHEMOTAXIS PROTEIN MCPB"/>
    <property type="match status" value="1"/>
</dbReference>